<dbReference type="RefSeq" id="WP_131497310.1">
    <property type="nucleotide sequence ID" value="NZ_SJKC01000002.1"/>
</dbReference>
<dbReference type="SUPFAM" id="SSF51735">
    <property type="entry name" value="NAD(P)-binding Rossmann-fold domains"/>
    <property type="match status" value="1"/>
</dbReference>
<proteinExistence type="predicted"/>
<dbReference type="Gene3D" id="3.90.25.10">
    <property type="entry name" value="UDP-galactose 4-epimerase, domain 1"/>
    <property type="match status" value="1"/>
</dbReference>
<organism evidence="2 3">
    <name type="scientific">Kribbella speibonae</name>
    <dbReference type="NCBI Taxonomy" id="1572660"/>
    <lineage>
        <taxon>Bacteria</taxon>
        <taxon>Bacillati</taxon>
        <taxon>Actinomycetota</taxon>
        <taxon>Actinomycetes</taxon>
        <taxon>Propionibacteriales</taxon>
        <taxon>Kribbellaceae</taxon>
        <taxon>Kribbella</taxon>
    </lineage>
</organism>
<dbReference type="PANTHER" id="PTHR47129:SF1">
    <property type="entry name" value="NMRA-LIKE DOMAIN-CONTAINING PROTEIN"/>
    <property type="match status" value="1"/>
</dbReference>
<name>A0A4R0J0D4_9ACTN</name>
<dbReference type="Gene3D" id="3.40.50.720">
    <property type="entry name" value="NAD(P)-binding Rossmann-like Domain"/>
    <property type="match status" value="1"/>
</dbReference>
<dbReference type="CDD" id="cd05269">
    <property type="entry name" value="TMR_SDR_a"/>
    <property type="match status" value="1"/>
</dbReference>
<dbReference type="Proteomes" id="UP000294225">
    <property type="component" value="Unassembled WGS sequence"/>
</dbReference>
<reference evidence="2 3" key="1">
    <citation type="submission" date="2019-02" db="EMBL/GenBank/DDBJ databases">
        <title>Kribbella capetownensis sp. nov. and Kribbella speibonae sp. nov., isolated from soil.</title>
        <authorList>
            <person name="Curtis S.M."/>
            <person name="Norton I."/>
            <person name="Everest G.J."/>
            <person name="Meyers P.R."/>
        </authorList>
    </citation>
    <scope>NUCLEOTIDE SEQUENCE [LARGE SCALE GENOMIC DNA]</scope>
    <source>
        <strain evidence="2 3">YM55</strain>
    </source>
</reference>
<dbReference type="EMBL" id="SJKC01000002">
    <property type="protein sequence ID" value="TCC38760.1"/>
    <property type="molecule type" value="Genomic_DNA"/>
</dbReference>
<evidence type="ECO:0000259" key="1">
    <source>
        <dbReference type="Pfam" id="PF13460"/>
    </source>
</evidence>
<protein>
    <submittedName>
        <fullName evidence="2">SDR family oxidoreductase</fullName>
    </submittedName>
</protein>
<dbReference type="AlphaFoldDB" id="A0A4R0J0D4"/>
<dbReference type="Pfam" id="PF13460">
    <property type="entry name" value="NAD_binding_10"/>
    <property type="match status" value="1"/>
</dbReference>
<evidence type="ECO:0000313" key="2">
    <source>
        <dbReference type="EMBL" id="TCC38760.1"/>
    </source>
</evidence>
<sequence>MSIVVTAATGHLGTLVIDELLQRVPADQVVAVARNAAKAAPIADRGVEVRVADYNDPDALAKAFGAGDTVLLISGLEPNRREQHQAVITAAREAGAARIAYTSVLGGPEADFDLAADHIATEQAILDSGLPYTFLRNGWYSEVYTDQIAVQLVNGVFGSAGDGRIASASRRDFAAAAAVVLTGDGHEKKAYELNGDSAFTLTEYAAELSKQSGQDVAYNNLSPEDLTQVLTAAGIPAPFVPILVGVDDAIERGLLAGRGSDLSRLIGRPTTPIADTISAALKN</sequence>
<dbReference type="InterPro" id="IPR036291">
    <property type="entry name" value="NAD(P)-bd_dom_sf"/>
</dbReference>
<accession>A0A4R0J0D4</accession>
<gene>
    <name evidence="2" type="ORF">E0H92_20425</name>
</gene>
<dbReference type="InterPro" id="IPR052718">
    <property type="entry name" value="NmrA-type_oxidoreductase"/>
</dbReference>
<evidence type="ECO:0000313" key="3">
    <source>
        <dbReference type="Proteomes" id="UP000294225"/>
    </source>
</evidence>
<dbReference type="PANTHER" id="PTHR47129">
    <property type="entry name" value="QUINONE OXIDOREDUCTASE 2"/>
    <property type="match status" value="1"/>
</dbReference>
<comment type="caution">
    <text evidence="2">The sequence shown here is derived from an EMBL/GenBank/DDBJ whole genome shotgun (WGS) entry which is preliminary data.</text>
</comment>
<feature type="domain" description="NAD(P)-binding" evidence="1">
    <location>
        <begin position="8"/>
        <end position="181"/>
    </location>
</feature>
<dbReference type="InterPro" id="IPR016040">
    <property type="entry name" value="NAD(P)-bd_dom"/>
</dbReference>